<protein>
    <recommendedName>
        <fullName evidence="3">BRCT domain-containing protein</fullName>
    </recommendedName>
</protein>
<dbReference type="SMART" id="SM00248">
    <property type="entry name" value="ANK"/>
    <property type="match status" value="2"/>
</dbReference>
<dbReference type="Gene3D" id="3.40.50.10190">
    <property type="entry name" value="BRCT domain"/>
    <property type="match status" value="1"/>
</dbReference>
<dbReference type="SUPFAM" id="SSF48403">
    <property type="entry name" value="Ankyrin repeat"/>
    <property type="match status" value="1"/>
</dbReference>
<keyword evidence="2" id="KW-1133">Transmembrane helix</keyword>
<dbReference type="EMBL" id="GL379793">
    <property type="protein sequence ID" value="EGT56587.1"/>
    <property type="molecule type" value="Genomic_DNA"/>
</dbReference>
<dbReference type="SUPFAM" id="SSF52113">
    <property type="entry name" value="BRCT domain"/>
    <property type="match status" value="1"/>
</dbReference>
<proteinExistence type="predicted"/>
<feature type="domain" description="BRCT" evidence="3">
    <location>
        <begin position="927"/>
        <end position="1022"/>
    </location>
</feature>
<dbReference type="SMART" id="SM00292">
    <property type="entry name" value="BRCT"/>
    <property type="match status" value="1"/>
</dbReference>
<dbReference type="SMART" id="SM00453">
    <property type="entry name" value="WSN"/>
    <property type="match status" value="1"/>
</dbReference>
<evidence type="ECO:0000259" key="3">
    <source>
        <dbReference type="PROSITE" id="PS50172"/>
    </source>
</evidence>
<dbReference type="InterPro" id="IPR002110">
    <property type="entry name" value="Ankyrin_rpt"/>
</dbReference>
<accession>G0MGM7</accession>
<dbReference type="InterPro" id="IPR036420">
    <property type="entry name" value="BRCT_dom_sf"/>
</dbReference>
<dbReference type="Gene3D" id="1.25.40.20">
    <property type="entry name" value="Ankyrin repeat-containing domain"/>
    <property type="match status" value="1"/>
</dbReference>
<dbReference type="PROSITE" id="PS50172">
    <property type="entry name" value="BRCT"/>
    <property type="match status" value="1"/>
</dbReference>
<evidence type="ECO:0000313" key="4">
    <source>
        <dbReference type="EMBL" id="EGT56587.1"/>
    </source>
</evidence>
<dbReference type="InterPro" id="IPR053345">
    <property type="entry name" value="Ankyrin_repeat-containing"/>
</dbReference>
<dbReference type="PROSITE" id="PS50297">
    <property type="entry name" value="ANK_REP_REGION"/>
    <property type="match status" value="1"/>
</dbReference>
<keyword evidence="2" id="KW-0472">Membrane</keyword>
<dbReference type="Pfam" id="PF00533">
    <property type="entry name" value="BRCT"/>
    <property type="match status" value="1"/>
</dbReference>
<dbReference type="InterPro" id="IPR003125">
    <property type="entry name" value="WSN"/>
</dbReference>
<dbReference type="OrthoDB" id="4476201at2759"/>
<organism evidence="5">
    <name type="scientific">Caenorhabditis brenneri</name>
    <name type="common">Nematode worm</name>
    <dbReference type="NCBI Taxonomy" id="135651"/>
    <lineage>
        <taxon>Eukaryota</taxon>
        <taxon>Metazoa</taxon>
        <taxon>Ecdysozoa</taxon>
        <taxon>Nematoda</taxon>
        <taxon>Chromadorea</taxon>
        <taxon>Rhabditida</taxon>
        <taxon>Rhabditina</taxon>
        <taxon>Rhabditomorpha</taxon>
        <taxon>Rhabditoidea</taxon>
        <taxon>Rhabditidae</taxon>
        <taxon>Peloderinae</taxon>
        <taxon>Caenorhabditis</taxon>
    </lineage>
</organism>
<reference evidence="5" key="1">
    <citation type="submission" date="2011-07" db="EMBL/GenBank/DDBJ databases">
        <authorList>
            <consortium name="Caenorhabditis brenneri Sequencing and Analysis Consortium"/>
            <person name="Wilson R.K."/>
        </authorList>
    </citation>
    <scope>NUCLEOTIDE SEQUENCE [LARGE SCALE GENOMIC DNA]</scope>
    <source>
        <strain evidence="5">PB2801</strain>
    </source>
</reference>
<keyword evidence="1" id="KW-0040">ANK repeat</keyword>
<dbReference type="PROSITE" id="PS50088">
    <property type="entry name" value="ANK_REPEAT"/>
    <property type="match status" value="1"/>
</dbReference>
<dbReference type="HOGENOM" id="CLU_002600_0_0_1"/>
<dbReference type="eggNOG" id="KOG4177">
    <property type="taxonomic scope" value="Eukaryota"/>
</dbReference>
<feature type="transmembrane region" description="Helical" evidence="2">
    <location>
        <begin position="761"/>
        <end position="786"/>
    </location>
</feature>
<name>G0MGM7_CAEBE</name>
<dbReference type="InterPro" id="IPR001357">
    <property type="entry name" value="BRCT_dom"/>
</dbReference>
<dbReference type="AlphaFoldDB" id="G0MGM7"/>
<feature type="repeat" description="ANK" evidence="1">
    <location>
        <begin position="855"/>
        <end position="887"/>
    </location>
</feature>
<sequence length="1160" mass="132829">MRIVSNSLIFSGALLSIYKDFFILARITNAIALQSGSIQKNLNIRDVITELLKAHTESFTELMEFEPEKLLPTVQYIAVKGKEVFGDEGLGEIIDLTKELEAGMKQVQMLPTKEELNNDVLEAKKENFLNDSLICVVETVDLVDYYNKAMRGERPVNDIQNFKDGLDSFRVCLESIQNYKNVKLPRLEASRKLKAAGNYVEKISQTKSKEFKSFSKTISKIKEFTLSAKKIWTTRQPSGIYNTIIRIEELLGILSDHEKEPKPNLCAGFPGEDDVEKVTSDVKSEWFQKNIARGKSTSELEKALAPYEKIGRELKKLKASYQEFHDIFIYQKDLVHRMSGKISDIEKYGGLNNAIPLLDDSGKIFEQSWIENIIEDDYLKGFDMMLGVIYQRDEIQNFCAELIETFEFDAINTTLNHFEGLKLPTNLGDIKKEIQKIPDYSTLEAFLNTFSKFATSQTDLYRYSSQRGSWNDRVFDATLKKIKDSGVMKNLENLNINGFKIVEFRELVQFLEDLRESNLQESNQKTAYFPDKDNYPKFGKFFEAYANMKNSTLKIENFIKKMGTIPSQIVVDFKNSLALSTQFGRGMKVYRDIAYAYSLRDQLLKSMEYSEEVNKAIQENNNHQHVAQFWKSTDTDRKKAFEELIENLENLNSESEQFSSRDLQTLHAALIKAVGVKGIHGFEQGFQDISHQLEALALKSQLSDDFKEALENSKLLEDLDLDFAAQKGYLHAASLSIDDIKLQYDVMFGLNEGDGKTIRHAYLAVIGISIAIILLVLIAALVIFGLTEKGKTKYKNLYLFYFGKPADFEKRWRYSLFMDRQDGKNALIDAVREINAMNVAKEAKRGAYINVYSLYGNTALHMATKRGYPEIVEVLIKNGADRTLLNAQNKTPEQMIPDKYQETEKAGRYEQVEKIYQKYRNKKFRIRVPEVFPSSSFHIFIDDKLDLELVNAFMLQHKSIVTPTLIPTTTHFITKTDSDGACEVDSFETLFWILSGVIIVKDTWITDCLKDPKLINKDSQYLVEKVKFKGSVYSTVTQWTEAMAKSTMPYLHGVYMAVVTPECSNLIHLTAVVNNHGGVVCETFPDKEQFNVGARPYLHSNLGPFFLIHDGKIDLEVYRNDPDKMYTLFTEDEFIHFMLARVITVDTSPDLKQVSNEMED</sequence>
<dbReference type="PANTHER" id="PTHR22956:SF17">
    <property type="entry name" value="ANKYRIN REPEAT-CONTAINING PROTEIN F37A4.4-RELATED"/>
    <property type="match status" value="1"/>
</dbReference>
<dbReference type="Pfam" id="PF00023">
    <property type="entry name" value="Ank"/>
    <property type="match status" value="1"/>
</dbReference>
<dbReference type="PANTHER" id="PTHR22956">
    <property type="entry name" value="ANKYRIN REPEAT-CONTAINING PROTEIN F37A4.4-RELATED-RELATED"/>
    <property type="match status" value="1"/>
</dbReference>
<dbReference type="InterPro" id="IPR036770">
    <property type="entry name" value="Ankyrin_rpt-contain_sf"/>
</dbReference>
<dbReference type="STRING" id="135651.G0MGM7"/>
<keyword evidence="5" id="KW-1185">Reference proteome</keyword>
<dbReference type="InParanoid" id="G0MGM7"/>
<keyword evidence="2" id="KW-0812">Transmembrane</keyword>
<evidence type="ECO:0000313" key="5">
    <source>
        <dbReference type="Proteomes" id="UP000008068"/>
    </source>
</evidence>
<dbReference type="Pfam" id="PF02206">
    <property type="entry name" value="WSN"/>
    <property type="match status" value="1"/>
</dbReference>
<evidence type="ECO:0000256" key="2">
    <source>
        <dbReference type="SAM" id="Phobius"/>
    </source>
</evidence>
<gene>
    <name evidence="4" type="ORF">CAEBREN_28407</name>
</gene>
<evidence type="ECO:0000256" key="1">
    <source>
        <dbReference type="PROSITE-ProRule" id="PRU00023"/>
    </source>
</evidence>
<dbReference type="Proteomes" id="UP000008068">
    <property type="component" value="Unassembled WGS sequence"/>
</dbReference>